<feature type="transmembrane region" description="Helical" evidence="6">
    <location>
        <begin position="193"/>
        <end position="213"/>
    </location>
</feature>
<feature type="transmembrane region" description="Helical" evidence="6">
    <location>
        <begin position="348"/>
        <end position="371"/>
    </location>
</feature>
<keyword evidence="3 6" id="KW-0812">Transmembrane</keyword>
<feature type="transmembrane region" description="Helical" evidence="6">
    <location>
        <begin position="153"/>
        <end position="173"/>
    </location>
</feature>
<comment type="caution">
    <text evidence="7">The sequence shown here is derived from an EMBL/GenBank/DDBJ whole genome shotgun (WGS) entry which is preliminary data.</text>
</comment>
<evidence type="ECO:0000256" key="5">
    <source>
        <dbReference type="ARBA" id="ARBA00023136"/>
    </source>
</evidence>
<dbReference type="InterPro" id="IPR050367">
    <property type="entry name" value="APC_superfamily"/>
</dbReference>
<dbReference type="Proteomes" id="UP000261905">
    <property type="component" value="Unassembled WGS sequence"/>
</dbReference>
<organism evidence="7 8">
    <name type="scientific">Paenibacillus paeoniae</name>
    <dbReference type="NCBI Taxonomy" id="2292705"/>
    <lineage>
        <taxon>Bacteria</taxon>
        <taxon>Bacillati</taxon>
        <taxon>Bacillota</taxon>
        <taxon>Bacilli</taxon>
        <taxon>Bacillales</taxon>
        <taxon>Paenibacillaceae</taxon>
        <taxon>Paenibacillus</taxon>
    </lineage>
</organism>
<gene>
    <name evidence="7" type="ORF">DX130_06670</name>
</gene>
<feature type="transmembrane region" description="Helical" evidence="6">
    <location>
        <begin position="273"/>
        <end position="298"/>
    </location>
</feature>
<dbReference type="PANTHER" id="PTHR42770:SF13">
    <property type="entry name" value="L-METHIONINE_BRANCHED-CHAIN AMINO ACID EXPORTER YJEH"/>
    <property type="match status" value="1"/>
</dbReference>
<keyword evidence="4 6" id="KW-1133">Transmembrane helix</keyword>
<dbReference type="PIRSF" id="PIRSF006060">
    <property type="entry name" value="AA_transporter"/>
    <property type="match status" value="1"/>
</dbReference>
<feature type="transmembrane region" description="Helical" evidence="6">
    <location>
        <begin position="20"/>
        <end position="45"/>
    </location>
</feature>
<keyword evidence="5 6" id="KW-0472">Membrane</keyword>
<dbReference type="InterPro" id="IPR002293">
    <property type="entry name" value="AA/rel_permease1"/>
</dbReference>
<dbReference type="GO" id="GO:0022857">
    <property type="term" value="F:transmembrane transporter activity"/>
    <property type="evidence" value="ECO:0007669"/>
    <property type="project" value="InterPro"/>
</dbReference>
<dbReference type="AlphaFoldDB" id="A0A371PLS9"/>
<evidence type="ECO:0000256" key="1">
    <source>
        <dbReference type="ARBA" id="ARBA00004651"/>
    </source>
</evidence>
<dbReference type="EMBL" id="QUBQ01000001">
    <property type="protein sequence ID" value="REK76717.1"/>
    <property type="molecule type" value="Genomic_DNA"/>
</dbReference>
<comment type="subcellular location">
    <subcellularLocation>
        <location evidence="1">Cell membrane</location>
        <topology evidence="1">Multi-pass membrane protein</topology>
    </subcellularLocation>
</comment>
<name>A0A371PLS9_9BACL</name>
<evidence type="ECO:0000256" key="3">
    <source>
        <dbReference type="ARBA" id="ARBA00022692"/>
    </source>
</evidence>
<evidence type="ECO:0000313" key="7">
    <source>
        <dbReference type="EMBL" id="REK76717.1"/>
    </source>
</evidence>
<evidence type="ECO:0000313" key="8">
    <source>
        <dbReference type="Proteomes" id="UP000261905"/>
    </source>
</evidence>
<dbReference type="Pfam" id="PF13520">
    <property type="entry name" value="AA_permease_2"/>
    <property type="match status" value="1"/>
</dbReference>
<feature type="transmembrane region" description="Helical" evidence="6">
    <location>
        <begin position="319"/>
        <end position="342"/>
    </location>
</feature>
<feature type="transmembrane region" description="Helical" evidence="6">
    <location>
        <begin position="125"/>
        <end position="144"/>
    </location>
</feature>
<feature type="transmembrane region" description="Helical" evidence="6">
    <location>
        <begin position="225"/>
        <end position="247"/>
    </location>
</feature>
<evidence type="ECO:0000256" key="2">
    <source>
        <dbReference type="ARBA" id="ARBA00022475"/>
    </source>
</evidence>
<reference evidence="7 8" key="1">
    <citation type="submission" date="2018-08" db="EMBL/GenBank/DDBJ databases">
        <title>Paenibacillus sp. M4BSY-1, whole genome shotgun sequence.</title>
        <authorList>
            <person name="Tuo L."/>
        </authorList>
    </citation>
    <scope>NUCLEOTIDE SEQUENCE [LARGE SCALE GENOMIC DNA]</scope>
    <source>
        <strain evidence="7 8">M4BSY-1</strain>
    </source>
</reference>
<evidence type="ECO:0000256" key="4">
    <source>
        <dbReference type="ARBA" id="ARBA00022989"/>
    </source>
</evidence>
<feature type="transmembrane region" description="Helical" evidence="6">
    <location>
        <begin position="383"/>
        <end position="410"/>
    </location>
</feature>
<sequence length="430" mass="46219">MDDDTQGRRQIVKQNKMGPLALSGFIIGPILGSGIFILPPIVYGIAGDWAIAAWAFIIVISFIVALIFGFLSIQFPGDGGATNAIEHVFGVYVKRLAAFYLIIGVTFGASAVLLTAGQYIEKLNIASDLTVSYLLLPVCILFLLARINLVGKIAFGMSIIAALVLFLGGAKSLLDAPKTLVIASSFSPSDFSYALLILFWAVFGWEIIGNYSADVIHPKQTITKAILISITAISIVNLVVAAAIQWADFSEVWSGELTITAIVYSLFGNASNLIMAIIALFLCCSTYFLYVGGLSRLIASLAADHVLPKLLGRRSRHNVPVIAVFAVFLLNLAVLLLVQAGVFDLENLVAFANSFLTMNALIGIGAGVVLIQNRFLKGSGIALAVAFILMLIFHSSMIVLILIGALAIYYGVRQVAVNREVKWRSKAEER</sequence>
<feature type="transmembrane region" description="Helical" evidence="6">
    <location>
        <begin position="96"/>
        <end position="119"/>
    </location>
</feature>
<keyword evidence="8" id="KW-1185">Reference proteome</keyword>
<proteinExistence type="predicted"/>
<feature type="transmembrane region" description="Helical" evidence="6">
    <location>
        <begin position="51"/>
        <end position="75"/>
    </location>
</feature>
<keyword evidence="2" id="KW-1003">Cell membrane</keyword>
<protein>
    <submittedName>
        <fullName evidence="7">Amino acid permease</fullName>
    </submittedName>
</protein>
<accession>A0A371PLS9</accession>
<dbReference type="GO" id="GO:0005886">
    <property type="term" value="C:plasma membrane"/>
    <property type="evidence" value="ECO:0007669"/>
    <property type="project" value="UniProtKB-SubCell"/>
</dbReference>
<dbReference type="PANTHER" id="PTHR42770">
    <property type="entry name" value="AMINO ACID TRANSPORTER-RELATED"/>
    <property type="match status" value="1"/>
</dbReference>
<dbReference type="Gene3D" id="1.20.1740.10">
    <property type="entry name" value="Amino acid/polyamine transporter I"/>
    <property type="match status" value="1"/>
</dbReference>
<evidence type="ECO:0000256" key="6">
    <source>
        <dbReference type="SAM" id="Phobius"/>
    </source>
</evidence>